<reference evidence="2" key="1">
    <citation type="submission" date="2016-08" db="EMBL/GenBank/DDBJ databases">
        <authorList>
            <person name="Seilhamer J.J."/>
        </authorList>
    </citation>
    <scope>NUCLEOTIDE SEQUENCE</scope>
    <source>
        <strain evidence="2">86-1</strain>
    </source>
</reference>
<dbReference type="PROSITE" id="PS51257">
    <property type="entry name" value="PROKAR_LIPOPROTEIN"/>
    <property type="match status" value="1"/>
</dbReference>
<dbReference type="EMBL" id="FMJC01000001">
    <property type="protein sequence ID" value="SCM69899.1"/>
    <property type="molecule type" value="Genomic_DNA"/>
</dbReference>
<feature type="chain" id="PRO_5012555608" description="Lipoprotein" evidence="1">
    <location>
        <begin position="20"/>
        <end position="136"/>
    </location>
</feature>
<proteinExistence type="predicted"/>
<gene>
    <name evidence="2" type="ORF">KL86DES1_10022</name>
</gene>
<evidence type="ECO:0000313" key="2">
    <source>
        <dbReference type="EMBL" id="SCM69899.1"/>
    </source>
</evidence>
<keyword evidence="1" id="KW-0732">Signal</keyword>
<sequence length="136" mass="14401">MKALLLTLMLVLTSVPCFAASCSDTQNAATEAIKERNARVKDTHNTTMPDPEEDRGPLSNCLGSIASIGDAFSLGVSIPSMDSIINGMCRQVDSLIQSKMNEVLSEARSSVGAIGRNNPFQVSGSSDVSGLLRKIK</sequence>
<organism evidence="2">
    <name type="scientific">uncultured Desulfovibrio sp</name>
    <dbReference type="NCBI Taxonomy" id="167968"/>
    <lineage>
        <taxon>Bacteria</taxon>
        <taxon>Pseudomonadati</taxon>
        <taxon>Thermodesulfobacteriota</taxon>
        <taxon>Desulfovibrionia</taxon>
        <taxon>Desulfovibrionales</taxon>
        <taxon>Desulfovibrionaceae</taxon>
        <taxon>Desulfovibrio</taxon>
        <taxon>environmental samples</taxon>
    </lineage>
</organism>
<evidence type="ECO:0008006" key="3">
    <source>
        <dbReference type="Google" id="ProtNLM"/>
    </source>
</evidence>
<feature type="signal peptide" evidence="1">
    <location>
        <begin position="1"/>
        <end position="19"/>
    </location>
</feature>
<accession>A0A212KXN4</accession>
<dbReference type="RefSeq" id="WP_179981458.1">
    <property type="nucleotide sequence ID" value="NZ_LT608333.1"/>
</dbReference>
<name>A0A212KXN4_9BACT</name>
<protein>
    <recommendedName>
        <fullName evidence="3">Lipoprotein</fullName>
    </recommendedName>
</protein>
<dbReference type="AlphaFoldDB" id="A0A212KXN4"/>
<evidence type="ECO:0000256" key="1">
    <source>
        <dbReference type="SAM" id="SignalP"/>
    </source>
</evidence>